<dbReference type="SMART" id="SM00342">
    <property type="entry name" value="HTH_ARAC"/>
    <property type="match status" value="1"/>
</dbReference>
<keyword evidence="6" id="KW-0597">Phosphoprotein</keyword>
<dbReference type="SMART" id="SM00448">
    <property type="entry name" value="REC"/>
    <property type="match status" value="1"/>
</dbReference>
<evidence type="ECO:0000256" key="3">
    <source>
        <dbReference type="ARBA" id="ARBA00023125"/>
    </source>
</evidence>
<dbReference type="PROSITE" id="PS01124">
    <property type="entry name" value="HTH_ARAC_FAMILY_2"/>
    <property type="match status" value="1"/>
</dbReference>
<dbReference type="EMBL" id="DXBU01000067">
    <property type="protein sequence ID" value="HIZ22125.1"/>
    <property type="molecule type" value="Genomic_DNA"/>
</dbReference>
<dbReference type="InterPro" id="IPR001789">
    <property type="entry name" value="Sig_transdc_resp-reg_receiver"/>
</dbReference>
<reference evidence="9" key="2">
    <citation type="submission" date="2021-04" db="EMBL/GenBank/DDBJ databases">
        <authorList>
            <person name="Gilroy R."/>
        </authorList>
    </citation>
    <scope>NUCLEOTIDE SEQUENCE</scope>
    <source>
        <strain evidence="9">14324</strain>
    </source>
</reference>
<evidence type="ECO:0000256" key="1">
    <source>
        <dbReference type="ARBA" id="ARBA00018672"/>
    </source>
</evidence>
<dbReference type="InterPro" id="IPR020449">
    <property type="entry name" value="Tscrpt_reg_AraC-type_HTH"/>
</dbReference>
<feature type="domain" description="Response regulatory" evidence="8">
    <location>
        <begin position="2"/>
        <end position="119"/>
    </location>
</feature>
<dbReference type="Proteomes" id="UP000824041">
    <property type="component" value="Unassembled WGS sequence"/>
</dbReference>
<evidence type="ECO:0000256" key="5">
    <source>
        <dbReference type="ARBA" id="ARBA00024867"/>
    </source>
</evidence>
<accession>A0A9D2ITE2</accession>
<dbReference type="SUPFAM" id="SSF52172">
    <property type="entry name" value="CheY-like"/>
    <property type="match status" value="1"/>
</dbReference>
<dbReference type="Gene3D" id="3.40.50.2300">
    <property type="match status" value="1"/>
</dbReference>
<dbReference type="GO" id="GO:0003700">
    <property type="term" value="F:DNA-binding transcription factor activity"/>
    <property type="evidence" value="ECO:0007669"/>
    <property type="project" value="InterPro"/>
</dbReference>
<dbReference type="InterPro" id="IPR018060">
    <property type="entry name" value="HTH_AraC"/>
</dbReference>
<feature type="modified residue" description="4-aspartylphosphate" evidence="6">
    <location>
        <position position="54"/>
    </location>
</feature>
<dbReference type="PROSITE" id="PS50110">
    <property type="entry name" value="RESPONSE_REGULATORY"/>
    <property type="match status" value="1"/>
</dbReference>
<dbReference type="Gene3D" id="1.10.10.60">
    <property type="entry name" value="Homeodomain-like"/>
    <property type="match status" value="2"/>
</dbReference>
<name>A0A9D2ITE2_9FIRM</name>
<dbReference type="AlphaFoldDB" id="A0A9D2ITE2"/>
<comment type="function">
    <text evidence="5">May play the central regulatory role in sporulation. It may be an element of the effector pathway responsible for the activation of sporulation genes in response to nutritional stress. Spo0A may act in concert with spo0H (a sigma factor) to control the expression of some genes that are critical to the sporulation process.</text>
</comment>
<keyword evidence="3" id="KW-0238">DNA-binding</keyword>
<organism evidence="9 10">
    <name type="scientific">Candidatus Blautia faecigallinarum</name>
    <dbReference type="NCBI Taxonomy" id="2838488"/>
    <lineage>
        <taxon>Bacteria</taxon>
        <taxon>Bacillati</taxon>
        <taxon>Bacillota</taxon>
        <taxon>Clostridia</taxon>
        <taxon>Lachnospirales</taxon>
        <taxon>Lachnospiraceae</taxon>
        <taxon>Blautia</taxon>
    </lineage>
</organism>
<dbReference type="PRINTS" id="PR00032">
    <property type="entry name" value="HTHARAC"/>
</dbReference>
<protein>
    <recommendedName>
        <fullName evidence="1">Stage 0 sporulation protein A homolog</fullName>
    </recommendedName>
</protein>
<proteinExistence type="predicted"/>
<dbReference type="CDD" id="cd17536">
    <property type="entry name" value="REC_YesN-like"/>
    <property type="match status" value="1"/>
</dbReference>
<dbReference type="GO" id="GO:0000160">
    <property type="term" value="P:phosphorelay signal transduction system"/>
    <property type="evidence" value="ECO:0007669"/>
    <property type="project" value="InterPro"/>
</dbReference>
<feature type="domain" description="HTH araC/xylS-type" evidence="7">
    <location>
        <begin position="267"/>
        <end position="365"/>
    </location>
</feature>
<sequence length="369" mass="43235">MNILIVDDQEKILEATKKLVDWKKLHIDGVYTAASADAAREILEQHPVDIMLTDIEMPGEDGISLQKWAAQNYPYIYCIFLTSHADFSYAKEAIRGGAFDYILQPASIEEIEETLERCIQTLEERKDILQKSDRYEKLTEQTDYPEERKPDSARWGKWLIRGDYTLVRNQLVNLLRLADQDGYLTIPYRQQMIHALLEACSVACYEKKFELEKLFTGDFTYENMLGCYHTDKELTDGMDKMLYLYKKLVAETEGREEGSYTVQERIREVIRFLDENMDRMVSRREAAKYVFLNEDYFSRMFRKETGMGFKEYQLKLKMEYAGKLLSSTTMPVTLIASKAGYENFTNFSQMFKKVMGQSPTEYRKEKGKE</sequence>
<dbReference type="InterPro" id="IPR009057">
    <property type="entry name" value="Homeodomain-like_sf"/>
</dbReference>
<dbReference type="Pfam" id="PF00072">
    <property type="entry name" value="Response_reg"/>
    <property type="match status" value="1"/>
</dbReference>
<dbReference type="Pfam" id="PF12833">
    <property type="entry name" value="HTH_18"/>
    <property type="match status" value="1"/>
</dbReference>
<dbReference type="GO" id="GO:0043565">
    <property type="term" value="F:sequence-specific DNA binding"/>
    <property type="evidence" value="ECO:0007669"/>
    <property type="project" value="InterPro"/>
</dbReference>
<evidence type="ECO:0000256" key="2">
    <source>
        <dbReference type="ARBA" id="ARBA00023015"/>
    </source>
</evidence>
<keyword evidence="2" id="KW-0805">Transcription regulation</keyword>
<keyword evidence="4" id="KW-0804">Transcription</keyword>
<evidence type="ECO:0000256" key="6">
    <source>
        <dbReference type="PROSITE-ProRule" id="PRU00169"/>
    </source>
</evidence>
<reference evidence="9" key="1">
    <citation type="journal article" date="2021" name="PeerJ">
        <title>Extensive microbial diversity within the chicken gut microbiome revealed by metagenomics and culture.</title>
        <authorList>
            <person name="Gilroy R."/>
            <person name="Ravi A."/>
            <person name="Getino M."/>
            <person name="Pursley I."/>
            <person name="Horton D.L."/>
            <person name="Alikhan N.F."/>
            <person name="Baker D."/>
            <person name="Gharbi K."/>
            <person name="Hall N."/>
            <person name="Watson M."/>
            <person name="Adriaenssens E.M."/>
            <person name="Foster-Nyarko E."/>
            <person name="Jarju S."/>
            <person name="Secka A."/>
            <person name="Antonio M."/>
            <person name="Oren A."/>
            <person name="Chaudhuri R.R."/>
            <person name="La Ragione R."/>
            <person name="Hildebrand F."/>
            <person name="Pallen M.J."/>
        </authorList>
    </citation>
    <scope>NUCLEOTIDE SEQUENCE</scope>
    <source>
        <strain evidence="9">14324</strain>
    </source>
</reference>
<dbReference type="SUPFAM" id="SSF46689">
    <property type="entry name" value="Homeodomain-like"/>
    <property type="match status" value="2"/>
</dbReference>
<dbReference type="InterPro" id="IPR011006">
    <property type="entry name" value="CheY-like_superfamily"/>
</dbReference>
<evidence type="ECO:0000256" key="4">
    <source>
        <dbReference type="ARBA" id="ARBA00023163"/>
    </source>
</evidence>
<evidence type="ECO:0000313" key="10">
    <source>
        <dbReference type="Proteomes" id="UP000824041"/>
    </source>
</evidence>
<dbReference type="PANTHER" id="PTHR43280">
    <property type="entry name" value="ARAC-FAMILY TRANSCRIPTIONAL REGULATOR"/>
    <property type="match status" value="1"/>
</dbReference>
<comment type="caution">
    <text evidence="9">The sequence shown here is derived from an EMBL/GenBank/DDBJ whole genome shotgun (WGS) entry which is preliminary data.</text>
</comment>
<gene>
    <name evidence="9" type="ORF">IAA21_04910</name>
</gene>
<evidence type="ECO:0000259" key="8">
    <source>
        <dbReference type="PROSITE" id="PS50110"/>
    </source>
</evidence>
<evidence type="ECO:0000313" key="9">
    <source>
        <dbReference type="EMBL" id="HIZ22125.1"/>
    </source>
</evidence>
<dbReference type="PANTHER" id="PTHR43280:SF2">
    <property type="entry name" value="HTH-TYPE TRANSCRIPTIONAL REGULATOR EXSA"/>
    <property type="match status" value="1"/>
</dbReference>
<evidence type="ECO:0000259" key="7">
    <source>
        <dbReference type="PROSITE" id="PS01124"/>
    </source>
</evidence>